<reference evidence="1" key="1">
    <citation type="submission" date="2018-02" db="EMBL/GenBank/DDBJ databases">
        <title>Rhizophora mucronata_Transcriptome.</title>
        <authorList>
            <person name="Meera S.P."/>
            <person name="Sreeshan A."/>
            <person name="Augustine A."/>
        </authorList>
    </citation>
    <scope>NUCLEOTIDE SEQUENCE</scope>
    <source>
        <tissue evidence="1">Leaf</tissue>
    </source>
</reference>
<dbReference type="AlphaFoldDB" id="A0A2P2KL81"/>
<dbReference type="GO" id="GO:0016853">
    <property type="term" value="F:isomerase activity"/>
    <property type="evidence" value="ECO:0007669"/>
    <property type="project" value="UniProtKB-KW"/>
</dbReference>
<sequence length="68" mass="7966">MMQCIIEEHRFSIVESPDILCMYLKPSYFCGHIVVWLLLNISLSIDGFCGREERNVGSVYWCGQYEGW</sequence>
<name>A0A2P2KL81_RHIMU</name>
<organism evidence="1">
    <name type="scientific">Rhizophora mucronata</name>
    <name type="common">Asiatic mangrove</name>
    <dbReference type="NCBI Taxonomy" id="61149"/>
    <lineage>
        <taxon>Eukaryota</taxon>
        <taxon>Viridiplantae</taxon>
        <taxon>Streptophyta</taxon>
        <taxon>Embryophyta</taxon>
        <taxon>Tracheophyta</taxon>
        <taxon>Spermatophyta</taxon>
        <taxon>Magnoliopsida</taxon>
        <taxon>eudicotyledons</taxon>
        <taxon>Gunneridae</taxon>
        <taxon>Pentapetalae</taxon>
        <taxon>rosids</taxon>
        <taxon>fabids</taxon>
        <taxon>Malpighiales</taxon>
        <taxon>Rhizophoraceae</taxon>
        <taxon>Rhizophora</taxon>
    </lineage>
</organism>
<accession>A0A2P2KL81</accession>
<dbReference type="EMBL" id="GGEC01025991">
    <property type="protein sequence ID" value="MBX06475.1"/>
    <property type="molecule type" value="Transcribed_RNA"/>
</dbReference>
<evidence type="ECO:0000313" key="1">
    <source>
        <dbReference type="EMBL" id="MBX06475.1"/>
    </source>
</evidence>
<proteinExistence type="predicted"/>
<protein>
    <submittedName>
        <fullName evidence="1">Peptidyl-prolyl cis-trans isomerase FKBP42 isoform X2</fullName>
    </submittedName>
</protein>
<keyword evidence="1" id="KW-0413">Isomerase</keyword>